<dbReference type="CDD" id="cd00158">
    <property type="entry name" value="RHOD"/>
    <property type="match status" value="1"/>
</dbReference>
<feature type="domain" description="Rhodanese" evidence="2">
    <location>
        <begin position="46"/>
        <end position="134"/>
    </location>
</feature>
<sequence>MLSFLLDNVLLLTVIVLTIVALLLPAFMQRRYGPQITPQEATKLINKEHAQVIDVRKPAEYKKGHIARAVNMPVDTIQNRLGDLSRERPVLLVDRTGGDARTAARLLRGVGFTKVYVLENGMFAWAKENMPLEA</sequence>
<gene>
    <name evidence="3" type="ORF">SUTMEG_01170</name>
</gene>
<evidence type="ECO:0000256" key="1">
    <source>
        <dbReference type="SAM" id="Phobius"/>
    </source>
</evidence>
<dbReference type="SMART" id="SM00450">
    <property type="entry name" value="RHOD"/>
    <property type="match status" value="1"/>
</dbReference>
<evidence type="ECO:0000313" key="4">
    <source>
        <dbReference type="Proteomes" id="UP000271003"/>
    </source>
</evidence>
<dbReference type="RefSeq" id="WP_120175888.1">
    <property type="nucleotide sequence ID" value="NZ_AP018786.1"/>
</dbReference>
<dbReference type="PANTHER" id="PTHR43031">
    <property type="entry name" value="FAD-DEPENDENT OXIDOREDUCTASE"/>
    <property type="match status" value="1"/>
</dbReference>
<accession>A0A2Z6IC82</accession>
<evidence type="ECO:0000313" key="3">
    <source>
        <dbReference type="EMBL" id="BBF22226.1"/>
    </source>
</evidence>
<dbReference type="EMBL" id="AP018786">
    <property type="protein sequence ID" value="BBF22226.1"/>
    <property type="molecule type" value="Genomic_DNA"/>
</dbReference>
<keyword evidence="4" id="KW-1185">Reference proteome</keyword>
<dbReference type="AlphaFoldDB" id="A0A2Z6IC82"/>
<proteinExistence type="predicted"/>
<dbReference type="OrthoDB" id="1445766at2"/>
<dbReference type="Proteomes" id="UP000271003">
    <property type="component" value="Chromosome"/>
</dbReference>
<dbReference type="SUPFAM" id="SSF52821">
    <property type="entry name" value="Rhodanese/Cell cycle control phosphatase"/>
    <property type="match status" value="1"/>
</dbReference>
<evidence type="ECO:0000259" key="2">
    <source>
        <dbReference type="PROSITE" id="PS50206"/>
    </source>
</evidence>
<organism evidence="3 4">
    <name type="scientific">Sutterella megalosphaeroides</name>
    <dbReference type="NCBI Taxonomy" id="2494234"/>
    <lineage>
        <taxon>Bacteria</taxon>
        <taxon>Pseudomonadati</taxon>
        <taxon>Pseudomonadota</taxon>
        <taxon>Betaproteobacteria</taxon>
        <taxon>Burkholderiales</taxon>
        <taxon>Sutterellaceae</taxon>
        <taxon>Sutterella</taxon>
    </lineage>
</organism>
<keyword evidence="1" id="KW-0472">Membrane</keyword>
<feature type="transmembrane region" description="Helical" evidence="1">
    <location>
        <begin position="6"/>
        <end position="27"/>
    </location>
</feature>
<keyword evidence="1" id="KW-0812">Transmembrane</keyword>
<keyword evidence="1" id="KW-1133">Transmembrane helix</keyword>
<protein>
    <recommendedName>
        <fullName evidence="2">Rhodanese domain-containing protein</fullName>
    </recommendedName>
</protein>
<dbReference type="InterPro" id="IPR050229">
    <property type="entry name" value="GlpE_sulfurtransferase"/>
</dbReference>
<name>A0A2Z6IC82_9BURK</name>
<dbReference type="PROSITE" id="PS50206">
    <property type="entry name" value="RHODANESE_3"/>
    <property type="match status" value="1"/>
</dbReference>
<dbReference type="Gene3D" id="3.40.250.10">
    <property type="entry name" value="Rhodanese-like domain"/>
    <property type="match status" value="1"/>
</dbReference>
<dbReference type="InterPro" id="IPR001763">
    <property type="entry name" value="Rhodanese-like_dom"/>
</dbReference>
<dbReference type="PANTHER" id="PTHR43031:SF18">
    <property type="entry name" value="RHODANESE-RELATED SULFURTRANSFERASES"/>
    <property type="match status" value="1"/>
</dbReference>
<dbReference type="KEGG" id="sutt:SUTMEG_01170"/>
<reference evidence="3 4" key="1">
    <citation type="journal article" date="2018" name="Int. J. Syst. Evol. Microbiol.">
        <title>Mesosutterella multiformis gen. nov., sp. nov., a member of the family Sutterellaceae and Sutterella megalosphaeroides sp. nov., isolated from human faeces.</title>
        <authorList>
            <person name="Sakamoto M."/>
            <person name="Ikeyama N."/>
            <person name="Kunihiro T."/>
            <person name="Iino T."/>
            <person name="Yuki M."/>
            <person name="Ohkuma M."/>
        </authorList>
    </citation>
    <scope>NUCLEOTIDE SEQUENCE [LARGE SCALE GENOMIC DNA]</scope>
    <source>
        <strain evidence="3 4">6FBBBH3</strain>
    </source>
</reference>
<dbReference type="InterPro" id="IPR036873">
    <property type="entry name" value="Rhodanese-like_dom_sf"/>
</dbReference>
<dbReference type="Pfam" id="PF00581">
    <property type="entry name" value="Rhodanese"/>
    <property type="match status" value="1"/>
</dbReference>